<dbReference type="InterPro" id="IPR014509">
    <property type="entry name" value="YjdF-like"/>
</dbReference>
<feature type="transmembrane region" description="Helical" evidence="1">
    <location>
        <begin position="69"/>
        <end position="88"/>
    </location>
</feature>
<name>A0A1J4V8I4_9BACT</name>
<evidence type="ECO:0008006" key="4">
    <source>
        <dbReference type="Google" id="ProtNLM"/>
    </source>
</evidence>
<evidence type="ECO:0000313" key="3">
    <source>
        <dbReference type="Proteomes" id="UP000181992"/>
    </source>
</evidence>
<feature type="transmembrane region" description="Helical" evidence="1">
    <location>
        <begin position="40"/>
        <end position="57"/>
    </location>
</feature>
<dbReference type="Pfam" id="PF09997">
    <property type="entry name" value="DUF2238"/>
    <property type="match status" value="1"/>
</dbReference>
<accession>A0A1J4V8I4</accession>
<dbReference type="EMBL" id="MNVN01000008">
    <property type="protein sequence ID" value="OIO31093.1"/>
    <property type="molecule type" value="Genomic_DNA"/>
</dbReference>
<keyword evidence="1" id="KW-0812">Transmembrane</keyword>
<feature type="transmembrane region" description="Helical" evidence="1">
    <location>
        <begin position="108"/>
        <end position="126"/>
    </location>
</feature>
<gene>
    <name evidence="2" type="ORF">AUJ77_00725</name>
</gene>
<dbReference type="AlphaFoldDB" id="A0A1J4V8I4"/>
<comment type="caution">
    <text evidence="2">The sequence shown here is derived from an EMBL/GenBank/DDBJ whole genome shotgun (WGS) entry which is preliminary data.</text>
</comment>
<dbReference type="STRING" id="1805281.AUJ77_00725"/>
<keyword evidence="1" id="KW-0472">Membrane</keyword>
<keyword evidence="1" id="KW-1133">Transmembrane helix</keyword>
<evidence type="ECO:0000313" key="2">
    <source>
        <dbReference type="EMBL" id="OIO31093.1"/>
    </source>
</evidence>
<organism evidence="2 3">
    <name type="scientific">Candidatus Nomurabacteria bacterium CG1_02_43_90</name>
    <dbReference type="NCBI Taxonomy" id="1805281"/>
    <lineage>
        <taxon>Bacteria</taxon>
        <taxon>Candidatus Nomuraibacteriota</taxon>
    </lineage>
</organism>
<dbReference type="Proteomes" id="UP000181992">
    <property type="component" value="Unassembled WGS sequence"/>
</dbReference>
<evidence type="ECO:0000256" key="1">
    <source>
        <dbReference type="SAM" id="Phobius"/>
    </source>
</evidence>
<reference evidence="2 3" key="1">
    <citation type="journal article" date="2016" name="Environ. Microbiol.">
        <title>Genomic resolution of a cold subsurface aquifer community provides metabolic insights for novel microbes adapted to high CO concentrations.</title>
        <authorList>
            <person name="Probst A.J."/>
            <person name="Castelle C.J."/>
            <person name="Singh A."/>
            <person name="Brown C.T."/>
            <person name="Anantharaman K."/>
            <person name="Sharon I."/>
            <person name="Hug L.A."/>
            <person name="Burstein D."/>
            <person name="Emerson J.B."/>
            <person name="Thomas B.C."/>
            <person name="Banfield J.F."/>
        </authorList>
    </citation>
    <scope>NUCLEOTIDE SEQUENCE [LARGE SCALE GENOMIC DNA]</scope>
    <source>
        <strain evidence="2">CG1_02_43_90</strain>
    </source>
</reference>
<proteinExistence type="predicted"/>
<sequence>MQSRSFPLILVFLIIAIAAVNAFAESYYWYWRMRWFDMPMHFAGGVWLAGTAVWWWYSKKEKLQNHFFSILAVCLTAALGVGLAWELFEAGLGLATVGHINEIADTLGDLFFDTLGGTAVALFTWVRMKQNIITTTNHGKN</sequence>
<protein>
    <recommendedName>
        <fullName evidence="4">VanZ-like domain-containing protein</fullName>
    </recommendedName>
</protein>